<proteinExistence type="predicted"/>
<dbReference type="PANTHER" id="PTHR10773">
    <property type="entry name" value="DNA-DIRECTED RNA POLYMERASES I, II, AND III SUBUNIT RPABC2"/>
    <property type="match status" value="1"/>
</dbReference>
<evidence type="ECO:0000256" key="1">
    <source>
        <dbReference type="SAM" id="MobiDB-lite"/>
    </source>
</evidence>
<sequence>MEDQRICIFGGFRVVVSINIFFHALSPDKARRAYLQCFYVFLLCPMNVSNTFPSDPNGKQAYEGMPKQHSSGRSSHSSKYGHEMNAEEALELLQMQLDSESEEYDDEDRDPSYSLPKARQSSDTESCDKDTDQLDDSRDSTPPSPSHYEVPQHTEDEPVTAPPRKKKRLRTEKERNERDTISHGVKDGCGDACKMACNQKFTIEQRHQINKLFWELTLDERRKWVWSNVRQMKSKRTTTQGDSRRGKTFQYQLRKVLTEDDGSIVNVCKVFFLTTLGYNKRSDGVIMRILNSAPPEALSPAPDMRGKHAPKNKIDVMEIQRHIKSFNPVVHHYRREHAPNRLYLPSDITITDMHKDFCQNVFAISRESYRKQVAEMNISFAVLGGEECETCKKFNIHSKTKDPDCDCDTCKSQTDHNRQSEFARKAYKRDQAASLSSQTNTTSYASVDLQKVIMLPRLPGVKSCMFTKRIIAFNETFAALGAAGKNTTVVWHEAIAGRLAQDICSIYWNFFVEKQRDTEHIVLWADNCSAQNKNWQFFTFLASAVNSNWIADKTIRMNYLVTEHTFMSADSVHSAIERELKKKGDCCDWQDFTSVLENANCGVINMAVQNFLEWRDGSNRTTISRSGLKLANMAVVEFRRGSRSVFFKPSHQLSDEFEEGEFLKKTFSIETRPASRTQPRGIPSLKRADIIKILCPMMPESRRTFWNNLPSNDTSLDLIDNFV</sequence>
<evidence type="ECO:0000313" key="3">
    <source>
        <dbReference type="EMBL" id="KAK3803201.1"/>
    </source>
</evidence>
<feature type="domain" description="DUF7869" evidence="2">
    <location>
        <begin position="519"/>
        <end position="598"/>
    </location>
</feature>
<protein>
    <recommendedName>
        <fullName evidence="2">DUF7869 domain-containing protein</fullName>
    </recommendedName>
</protein>
<accession>A0AAE1BCW2</accession>
<dbReference type="InterPro" id="IPR057191">
    <property type="entry name" value="DUF7869"/>
</dbReference>
<dbReference type="Proteomes" id="UP001283361">
    <property type="component" value="Unassembled WGS sequence"/>
</dbReference>
<evidence type="ECO:0000313" key="4">
    <source>
        <dbReference type="Proteomes" id="UP001283361"/>
    </source>
</evidence>
<dbReference type="AlphaFoldDB" id="A0AAE1BCW2"/>
<dbReference type="PANTHER" id="PTHR10773:SF19">
    <property type="match status" value="1"/>
</dbReference>
<name>A0AAE1BCW2_9GAST</name>
<feature type="compositionally biased region" description="Low complexity" evidence="1">
    <location>
        <begin position="69"/>
        <end position="78"/>
    </location>
</feature>
<keyword evidence="4" id="KW-1185">Reference proteome</keyword>
<reference evidence="3" key="1">
    <citation type="journal article" date="2023" name="G3 (Bethesda)">
        <title>A reference genome for the long-term kleptoplast-retaining sea slug Elysia crispata morphotype clarki.</title>
        <authorList>
            <person name="Eastman K.E."/>
            <person name="Pendleton A.L."/>
            <person name="Shaikh M.A."/>
            <person name="Suttiyut T."/>
            <person name="Ogas R."/>
            <person name="Tomko P."/>
            <person name="Gavelis G."/>
            <person name="Widhalm J.R."/>
            <person name="Wisecaver J.H."/>
        </authorList>
    </citation>
    <scope>NUCLEOTIDE SEQUENCE</scope>
    <source>
        <strain evidence="3">ECLA1</strain>
    </source>
</reference>
<comment type="caution">
    <text evidence="3">The sequence shown here is derived from an EMBL/GenBank/DDBJ whole genome shotgun (WGS) entry which is preliminary data.</text>
</comment>
<organism evidence="3 4">
    <name type="scientific">Elysia crispata</name>
    <name type="common">lettuce slug</name>
    <dbReference type="NCBI Taxonomy" id="231223"/>
    <lineage>
        <taxon>Eukaryota</taxon>
        <taxon>Metazoa</taxon>
        <taxon>Spiralia</taxon>
        <taxon>Lophotrochozoa</taxon>
        <taxon>Mollusca</taxon>
        <taxon>Gastropoda</taxon>
        <taxon>Heterobranchia</taxon>
        <taxon>Euthyneura</taxon>
        <taxon>Panpulmonata</taxon>
        <taxon>Sacoglossa</taxon>
        <taxon>Placobranchoidea</taxon>
        <taxon>Plakobranchidae</taxon>
        <taxon>Elysia</taxon>
    </lineage>
</organism>
<evidence type="ECO:0000259" key="2">
    <source>
        <dbReference type="Pfam" id="PF25273"/>
    </source>
</evidence>
<feature type="region of interest" description="Disordered" evidence="1">
    <location>
        <begin position="55"/>
        <end position="82"/>
    </location>
</feature>
<feature type="compositionally biased region" description="Basic and acidic residues" evidence="1">
    <location>
        <begin position="171"/>
        <end position="185"/>
    </location>
</feature>
<dbReference type="EMBL" id="JAWDGP010000176">
    <property type="protein sequence ID" value="KAK3803201.1"/>
    <property type="molecule type" value="Genomic_DNA"/>
</dbReference>
<dbReference type="Pfam" id="PF25273">
    <property type="entry name" value="DUF7869"/>
    <property type="match status" value="1"/>
</dbReference>
<gene>
    <name evidence="3" type="ORF">RRG08_006169</name>
</gene>
<feature type="compositionally biased region" description="Basic and acidic residues" evidence="1">
    <location>
        <begin position="120"/>
        <end position="139"/>
    </location>
</feature>
<feature type="region of interest" description="Disordered" evidence="1">
    <location>
        <begin position="99"/>
        <end position="185"/>
    </location>
</feature>
<feature type="compositionally biased region" description="Acidic residues" evidence="1">
    <location>
        <begin position="99"/>
        <end position="109"/>
    </location>
</feature>